<dbReference type="AlphaFoldDB" id="A0A1L3JBT9"/>
<evidence type="ECO:0000313" key="4">
    <source>
        <dbReference type="Proteomes" id="UP000242561"/>
    </source>
</evidence>
<evidence type="ECO:0008006" key="5">
    <source>
        <dbReference type="Google" id="ProtNLM"/>
    </source>
</evidence>
<accession>A0A1L3JBT9</accession>
<dbReference type="KEGG" id="sphl:LPB140_07195"/>
<dbReference type="STRING" id="1913578.LPB140_07195"/>
<proteinExistence type="predicted"/>
<feature type="transmembrane region" description="Helical" evidence="2">
    <location>
        <begin position="70"/>
        <end position="89"/>
    </location>
</feature>
<dbReference type="EMBL" id="CP018154">
    <property type="protein sequence ID" value="APG62604.1"/>
    <property type="molecule type" value="Genomic_DNA"/>
</dbReference>
<dbReference type="OrthoDB" id="9777715at2"/>
<keyword evidence="2" id="KW-1133">Transmembrane helix</keyword>
<keyword evidence="2" id="KW-0472">Membrane</keyword>
<sequence length="773" mass="86621">MAQKDTISQNDDDQILDLPNKKVTHHTENIKINSNSEPEIDPVIENVDLGDKYAEYEDEYIQPPKNYKKFILPFIFISLASIWACYFIWNKWSEMKAGMAQGHLPDLLSQYSAALFTPIILLIALWLLIMRNSRAESIIFGDVAAKLRVESEALDKKMSSINQNITASLNLLSEHSKAYISLADDVAAKMQQSGALLSSSFEQTDIHAKSLEQVSNSAKTNLDILQQNLPNITNITKDLTNQIGTTGRNAQAQLSQLKESFASLTTQAKTMEDASVALGNKNLEIMEQWQKSSKEQGEALFNQVKQSKDIIAQISNNISMMIADLHAKTRNVMDEMTEENIAANDLLNNNINTLTEKKAHLIEESLKGKDVLEQSIAEVEQSFAATVEKVNDLTQSSGVKMGELAFALAALDEKHDIISEKFSNNERQTLSLIAQCEHLLEALNSNSREMDESLPASYDRLKIKIAETKSALNNLNEEQAEGLNNAQKIIRLSETFIADTKAQAHSLDQLSDKNLNFIKEYENNIKLIDKEMRNVQKNLDHLSTKTDEEITTLLHNIGDKIGQLKSEITADFGKAIHEISNDNKQVIATATESQLATITQTAQHVFASHLELTEQSTQRLESKLLYIQEMTDNLEARLKQNEALFSGVDENDFTRRMALLTEALNSTSIDVAKILSNDVTDTSWAAYLKGDRGVFTRRAVRLLDNSEAKIIASYYEEDGEFHDNVNRYIHDFESMMRLVLSTKDGGAISVTLLSSDIGKLYVALAQAIERFRE</sequence>
<dbReference type="RefSeq" id="WP_072559254.1">
    <property type="nucleotide sequence ID" value="NZ_CP018154.1"/>
</dbReference>
<keyword evidence="1" id="KW-0175">Coiled coil</keyword>
<protein>
    <recommendedName>
        <fullName evidence="5">ATPase</fullName>
    </recommendedName>
</protein>
<feature type="coiled-coil region" evidence="1">
    <location>
        <begin position="518"/>
        <end position="545"/>
    </location>
</feature>
<reference evidence="3 4" key="1">
    <citation type="submission" date="2016-11" db="EMBL/GenBank/DDBJ databases">
        <title>Sphingorhabdus sp. LPB0140, isolated from marine environment.</title>
        <authorList>
            <person name="Kim E."/>
            <person name="Yi H."/>
        </authorList>
    </citation>
    <scope>NUCLEOTIDE SEQUENCE [LARGE SCALE GENOMIC DNA]</scope>
    <source>
        <strain evidence="3 4">LPB0140</strain>
    </source>
</reference>
<organism evidence="3 4">
    <name type="scientific">Sphingorhabdus lutea</name>
    <dbReference type="NCBI Taxonomy" id="1913578"/>
    <lineage>
        <taxon>Bacteria</taxon>
        <taxon>Pseudomonadati</taxon>
        <taxon>Pseudomonadota</taxon>
        <taxon>Alphaproteobacteria</taxon>
        <taxon>Sphingomonadales</taxon>
        <taxon>Sphingomonadaceae</taxon>
        <taxon>Sphingorhabdus</taxon>
    </lineage>
</organism>
<name>A0A1L3JBT9_9SPHN</name>
<keyword evidence="4" id="KW-1185">Reference proteome</keyword>
<keyword evidence="2" id="KW-0812">Transmembrane</keyword>
<gene>
    <name evidence="3" type="ORF">LPB140_07195</name>
</gene>
<dbReference type="Proteomes" id="UP000242561">
    <property type="component" value="Chromosome"/>
</dbReference>
<evidence type="ECO:0000256" key="1">
    <source>
        <dbReference type="SAM" id="Coils"/>
    </source>
</evidence>
<evidence type="ECO:0000313" key="3">
    <source>
        <dbReference type="EMBL" id="APG62604.1"/>
    </source>
</evidence>
<evidence type="ECO:0000256" key="2">
    <source>
        <dbReference type="SAM" id="Phobius"/>
    </source>
</evidence>
<feature type="transmembrane region" description="Helical" evidence="2">
    <location>
        <begin position="109"/>
        <end position="129"/>
    </location>
</feature>